<dbReference type="RefSeq" id="WP_379780710.1">
    <property type="nucleotide sequence ID" value="NZ_JBHSMU010000004.1"/>
</dbReference>
<dbReference type="Proteomes" id="UP001596050">
    <property type="component" value="Unassembled WGS sequence"/>
</dbReference>
<evidence type="ECO:0000313" key="2">
    <source>
        <dbReference type="EMBL" id="MFC5459155.1"/>
    </source>
</evidence>
<dbReference type="Pfam" id="PF00903">
    <property type="entry name" value="Glyoxalase"/>
    <property type="match status" value="1"/>
</dbReference>
<comment type="caution">
    <text evidence="2">The sequence shown here is derived from an EMBL/GenBank/DDBJ whole genome shotgun (WGS) entry which is preliminary data.</text>
</comment>
<dbReference type="EMBL" id="JBHSMU010000004">
    <property type="protein sequence ID" value="MFC5459155.1"/>
    <property type="molecule type" value="Genomic_DNA"/>
</dbReference>
<dbReference type="InterPro" id="IPR037523">
    <property type="entry name" value="VOC_core"/>
</dbReference>
<protein>
    <submittedName>
        <fullName evidence="2">VOC family protein</fullName>
    </submittedName>
</protein>
<proteinExistence type="predicted"/>
<dbReference type="InterPro" id="IPR029068">
    <property type="entry name" value="Glyas_Bleomycin-R_OHBP_Dase"/>
</dbReference>
<evidence type="ECO:0000313" key="3">
    <source>
        <dbReference type="Proteomes" id="UP001596050"/>
    </source>
</evidence>
<dbReference type="PROSITE" id="PS51819">
    <property type="entry name" value="VOC"/>
    <property type="match status" value="1"/>
</dbReference>
<sequence length="121" mass="12982">MIQGLRTVIYPVTELAEATDWYRRVLERAPYFDQPFYVGFEVGGFELGLVPDGLPGPAGATAYWGTPDAHAELARLTGLGATVESPLADVGDGIKVATVRDPYGNLFGIIENPHFDSAKVG</sequence>
<keyword evidence="3" id="KW-1185">Reference proteome</keyword>
<accession>A0ABW0L078</accession>
<dbReference type="SUPFAM" id="SSF54593">
    <property type="entry name" value="Glyoxalase/Bleomycin resistance protein/Dihydroxybiphenyl dioxygenase"/>
    <property type="match status" value="1"/>
</dbReference>
<feature type="domain" description="VOC" evidence="1">
    <location>
        <begin position="4"/>
        <end position="112"/>
    </location>
</feature>
<evidence type="ECO:0000259" key="1">
    <source>
        <dbReference type="PROSITE" id="PS51819"/>
    </source>
</evidence>
<organism evidence="2 3">
    <name type="scientific">Massilia niabensis</name>
    <dbReference type="NCBI Taxonomy" id="544910"/>
    <lineage>
        <taxon>Bacteria</taxon>
        <taxon>Pseudomonadati</taxon>
        <taxon>Pseudomonadota</taxon>
        <taxon>Betaproteobacteria</taxon>
        <taxon>Burkholderiales</taxon>
        <taxon>Oxalobacteraceae</taxon>
        <taxon>Telluria group</taxon>
        <taxon>Massilia</taxon>
    </lineage>
</organism>
<dbReference type="Gene3D" id="3.10.180.10">
    <property type="entry name" value="2,3-Dihydroxybiphenyl 1,2-Dioxygenase, domain 1"/>
    <property type="match status" value="1"/>
</dbReference>
<name>A0ABW0L078_9BURK</name>
<dbReference type="InterPro" id="IPR004360">
    <property type="entry name" value="Glyas_Fos-R_dOase_dom"/>
</dbReference>
<gene>
    <name evidence="2" type="ORF">ACFPN5_04960</name>
</gene>
<reference evidence="3" key="1">
    <citation type="journal article" date="2019" name="Int. J. Syst. Evol. Microbiol.">
        <title>The Global Catalogue of Microorganisms (GCM) 10K type strain sequencing project: providing services to taxonomists for standard genome sequencing and annotation.</title>
        <authorList>
            <consortium name="The Broad Institute Genomics Platform"/>
            <consortium name="The Broad Institute Genome Sequencing Center for Infectious Disease"/>
            <person name="Wu L."/>
            <person name="Ma J."/>
        </authorList>
    </citation>
    <scope>NUCLEOTIDE SEQUENCE [LARGE SCALE GENOMIC DNA]</scope>
    <source>
        <strain evidence="3">KACC 12649</strain>
    </source>
</reference>